<dbReference type="SMART" id="SM00028">
    <property type="entry name" value="TPR"/>
    <property type="match status" value="3"/>
</dbReference>
<evidence type="ECO:0000256" key="5">
    <source>
        <dbReference type="ARBA" id="ARBA00022679"/>
    </source>
</evidence>
<dbReference type="eggNOG" id="COG0457">
    <property type="taxonomic scope" value="Bacteria"/>
</dbReference>
<accession>A0A0A0F5M9</accession>
<dbReference type="SUPFAM" id="SSF53756">
    <property type="entry name" value="UDP-Glycosyltransferase/glycogen phosphorylase"/>
    <property type="match status" value="1"/>
</dbReference>
<dbReference type="OrthoDB" id="255821at2"/>
<dbReference type="Pfam" id="PF13432">
    <property type="entry name" value="TPR_16"/>
    <property type="match status" value="2"/>
</dbReference>
<evidence type="ECO:0000256" key="2">
    <source>
        <dbReference type="ARBA" id="ARBA00005386"/>
    </source>
</evidence>
<comment type="similarity">
    <text evidence="2">Belongs to the glycosyltransferase 41 family. O-GlcNAc transferase subfamily.</text>
</comment>
<reference evidence="9 10" key="1">
    <citation type="journal article" date="2015" name="Stand. Genomic Sci.">
        <title>Genomic information of the arsenic-resistant bacterium Lysobacter arseniciresistens type strain ZS79(T) and comparison of Lysobacter draft genomes.</title>
        <authorList>
            <person name="Liu L."/>
            <person name="Zhang S."/>
            <person name="Luo M."/>
            <person name="Wang G."/>
        </authorList>
    </citation>
    <scope>NUCLEOTIDE SEQUENCE [LARGE SCALE GENOMIC DNA]</scope>
    <source>
        <strain evidence="9 10">ZS79</strain>
    </source>
</reference>
<dbReference type="EMBL" id="AVPT01000010">
    <property type="protein sequence ID" value="KGM56687.1"/>
    <property type="molecule type" value="Genomic_DNA"/>
</dbReference>
<keyword evidence="5" id="KW-0808">Transferase</keyword>
<dbReference type="Pfam" id="PF13844">
    <property type="entry name" value="Glyco_transf_41"/>
    <property type="match status" value="2"/>
</dbReference>
<keyword evidence="10" id="KW-1185">Reference proteome</keyword>
<dbReference type="Gene3D" id="3.40.50.2000">
    <property type="entry name" value="Glycogen Phosphorylase B"/>
    <property type="match status" value="1"/>
</dbReference>
<keyword evidence="6" id="KW-0677">Repeat</keyword>
<feature type="domain" description="O-GlcNAc transferase C-terminal" evidence="8">
    <location>
        <begin position="366"/>
        <end position="549"/>
    </location>
</feature>
<dbReference type="STRING" id="913325.N799_02970"/>
<dbReference type="InterPro" id="IPR029489">
    <property type="entry name" value="OGT/SEC/SPY_C"/>
</dbReference>
<dbReference type="RefSeq" id="WP_036210087.1">
    <property type="nucleotide sequence ID" value="NZ_AVPT01000010.1"/>
</dbReference>
<evidence type="ECO:0000256" key="7">
    <source>
        <dbReference type="ARBA" id="ARBA00022803"/>
    </source>
</evidence>
<dbReference type="PANTHER" id="PTHR44998">
    <property type="match status" value="1"/>
</dbReference>
<evidence type="ECO:0000259" key="8">
    <source>
        <dbReference type="Pfam" id="PF13844"/>
    </source>
</evidence>
<keyword evidence="4" id="KW-0328">Glycosyltransferase</keyword>
<dbReference type="GO" id="GO:0097363">
    <property type="term" value="F:protein O-acetylglucosaminyltransferase activity"/>
    <property type="evidence" value="ECO:0007669"/>
    <property type="project" value="UniProtKB-EC"/>
</dbReference>
<evidence type="ECO:0000256" key="1">
    <source>
        <dbReference type="ARBA" id="ARBA00004922"/>
    </source>
</evidence>
<keyword evidence="7" id="KW-0802">TPR repeat</keyword>
<gene>
    <name evidence="9" type="ORF">N799_02970</name>
</gene>
<organism evidence="9 10">
    <name type="scientific">Lysobacter arseniciresistens ZS79</name>
    <dbReference type="NCBI Taxonomy" id="913325"/>
    <lineage>
        <taxon>Bacteria</taxon>
        <taxon>Pseudomonadati</taxon>
        <taxon>Pseudomonadota</taxon>
        <taxon>Gammaproteobacteria</taxon>
        <taxon>Lysobacterales</taxon>
        <taxon>Lysobacteraceae</taxon>
        <taxon>Novilysobacter</taxon>
    </lineage>
</organism>
<evidence type="ECO:0000256" key="4">
    <source>
        <dbReference type="ARBA" id="ARBA00022676"/>
    </source>
</evidence>
<dbReference type="EC" id="2.4.1.255" evidence="3"/>
<dbReference type="PANTHER" id="PTHR44998:SF1">
    <property type="entry name" value="UDP-N-ACETYLGLUCOSAMINE--PEPTIDE N-ACETYLGLUCOSAMINYLTRANSFERASE 110 KDA SUBUNIT"/>
    <property type="match status" value="1"/>
</dbReference>
<proteinExistence type="inferred from homology"/>
<evidence type="ECO:0000256" key="3">
    <source>
        <dbReference type="ARBA" id="ARBA00011970"/>
    </source>
</evidence>
<name>A0A0A0F5M9_9GAMM</name>
<dbReference type="Gene3D" id="3.40.50.11380">
    <property type="match status" value="1"/>
</dbReference>
<protein>
    <recommendedName>
        <fullName evidence="3">protein O-GlcNAc transferase</fullName>
        <ecNumber evidence="3">2.4.1.255</ecNumber>
    </recommendedName>
</protein>
<dbReference type="Gene3D" id="1.25.40.10">
    <property type="entry name" value="Tetratricopeptide repeat domain"/>
    <property type="match status" value="2"/>
</dbReference>
<dbReference type="AlphaFoldDB" id="A0A0A0F5M9"/>
<dbReference type="Proteomes" id="UP000029989">
    <property type="component" value="Unassembled WGS sequence"/>
</dbReference>
<dbReference type="InterPro" id="IPR011990">
    <property type="entry name" value="TPR-like_helical_dom_sf"/>
</dbReference>
<evidence type="ECO:0000313" key="9">
    <source>
        <dbReference type="EMBL" id="KGM56687.1"/>
    </source>
</evidence>
<comment type="pathway">
    <text evidence="1">Protein modification; protein glycosylation.</text>
</comment>
<dbReference type="eggNOG" id="COG3914">
    <property type="taxonomic scope" value="Bacteria"/>
</dbReference>
<evidence type="ECO:0000256" key="6">
    <source>
        <dbReference type="ARBA" id="ARBA00022737"/>
    </source>
</evidence>
<evidence type="ECO:0000313" key="10">
    <source>
        <dbReference type="Proteomes" id="UP000029989"/>
    </source>
</evidence>
<dbReference type="SUPFAM" id="SSF48452">
    <property type="entry name" value="TPR-like"/>
    <property type="match status" value="1"/>
</dbReference>
<comment type="caution">
    <text evidence="9">The sequence shown here is derived from an EMBL/GenBank/DDBJ whole genome shotgun (WGS) entry which is preliminary data.</text>
</comment>
<sequence length="574" mass="61237">MGPGDPRGQLREAVRREPRNPMAWIVLGDAELEAGDAHAGEAACRQALQLAPGHPEALARLGRAQWMQRRHADAVASLRAAAAAAPGHPGIAVWLGHALEDAGEAEAAADAYARAHALAPGEPQLAAYLLAWRRRLCDWRGLDALAGQVRAAVRDGRAAIEPFAFLSEDGTPAEQLRCARLRAEQVSRVIRRLPPAPPRRAAGAIRVGLLSNGFGAHPTGLLTVALLEALRNETALDTHLFALNPDDGSPIRRSLQAATRLHDLAGRNHAQVALAIRDAGIDVLFDLRGWGGGGMPEVLAMRPAPVQVNWLAYPGTSGAPWIDYALADGFVLPAALEPHFSETVVRLPRCFQPSDTRRPLTAPPPREACGLPATGTVFCCFNNSYKLNPASVARALAVLRGVPGSVLWLLSGPGDADRRLRDFARQQGVDPARLVFMPKQPHADYLARLRHADLFLDTAPYNAHTTASDALWAGCPVLTVPGDTFAARVAGSLNHHLGMPAMNVADDAAFVTRAIELGRDAAAMVALRDELARRRGDSGLFDMDAFARDFTAAVRAMADGSARDAPVGEAPEPR</sequence>
<feature type="domain" description="O-GlcNAc transferase C-terminal" evidence="8">
    <location>
        <begin position="201"/>
        <end position="356"/>
    </location>
</feature>
<dbReference type="InterPro" id="IPR019734">
    <property type="entry name" value="TPR_rpt"/>
</dbReference>